<dbReference type="Pfam" id="PF13585">
    <property type="entry name" value="CHU_C"/>
    <property type="match status" value="1"/>
</dbReference>
<dbReference type="InterPro" id="IPR049804">
    <property type="entry name" value="Choice_anch_L"/>
</dbReference>
<dbReference type="NCBIfam" id="NF038133">
    <property type="entry name" value="choice_anch_L"/>
    <property type="match status" value="1"/>
</dbReference>
<keyword evidence="3" id="KW-1185">Reference proteome</keyword>
<feature type="signal peptide" evidence="1">
    <location>
        <begin position="1"/>
        <end position="22"/>
    </location>
</feature>
<keyword evidence="1" id="KW-0732">Signal</keyword>
<reference evidence="2 3" key="1">
    <citation type="submission" date="2016-10" db="EMBL/GenBank/DDBJ databases">
        <authorList>
            <person name="de Groot N.N."/>
        </authorList>
    </citation>
    <scope>NUCLEOTIDE SEQUENCE [LARGE SCALE GENOMIC DNA]</scope>
    <source>
        <strain evidence="2 3">CGMCC 1.7031</strain>
    </source>
</reference>
<dbReference type="NCBIfam" id="TIGR04131">
    <property type="entry name" value="Bac_Flav_CTERM"/>
    <property type="match status" value="1"/>
</dbReference>
<name>A0A1G5APY1_9FLAO</name>
<dbReference type="OrthoDB" id="9765926at2"/>
<gene>
    <name evidence="2" type="ORF">SAMN02927903_00103</name>
</gene>
<organism evidence="2 3">
    <name type="scientific">Flavobacterium caeni</name>
    <dbReference type="NCBI Taxonomy" id="490189"/>
    <lineage>
        <taxon>Bacteria</taxon>
        <taxon>Pseudomonadati</taxon>
        <taxon>Bacteroidota</taxon>
        <taxon>Flavobacteriia</taxon>
        <taxon>Flavobacteriales</taxon>
        <taxon>Flavobacteriaceae</taxon>
        <taxon>Flavobacterium</taxon>
    </lineage>
</organism>
<dbReference type="Gene3D" id="2.60.40.10">
    <property type="entry name" value="Immunoglobulins"/>
    <property type="match status" value="1"/>
</dbReference>
<evidence type="ECO:0000313" key="3">
    <source>
        <dbReference type="Proteomes" id="UP000199354"/>
    </source>
</evidence>
<protein>
    <submittedName>
        <fullName evidence="2">Gliding motility-associated C-terminal domain-containing protein</fullName>
    </submittedName>
</protein>
<dbReference type="InterPro" id="IPR026341">
    <property type="entry name" value="T9SS_type_B"/>
</dbReference>
<evidence type="ECO:0000256" key="1">
    <source>
        <dbReference type="SAM" id="SignalP"/>
    </source>
</evidence>
<feature type="chain" id="PRO_5011448850" evidence="1">
    <location>
        <begin position="23"/>
        <end position="767"/>
    </location>
</feature>
<dbReference type="InterPro" id="IPR013783">
    <property type="entry name" value="Ig-like_fold"/>
</dbReference>
<proteinExistence type="predicted"/>
<dbReference type="EMBL" id="FMVF01000002">
    <property type="protein sequence ID" value="SCX79919.1"/>
    <property type="molecule type" value="Genomic_DNA"/>
</dbReference>
<evidence type="ECO:0000313" key="2">
    <source>
        <dbReference type="EMBL" id="SCX79919.1"/>
    </source>
</evidence>
<accession>A0A1G5APY1</accession>
<dbReference type="Proteomes" id="UP000199354">
    <property type="component" value="Unassembled WGS sequence"/>
</dbReference>
<dbReference type="AlphaFoldDB" id="A0A1G5APY1"/>
<sequence length="767" mass="82970">MNTLRTTLFSLVLTCVSLGAKAQYIQVDDTYTAAQLVSTLLSGDPCSNAANMTVSGDTFSAGQQSFGYFSAGTSSFPFANGIVLATSRATRTEGPNNNLIDEGSNSWGGDTDLEQALGINNTVNATVLEFDFIPYSSHISFDYIFSSEEYHGTATCTYSDGFAFLLKEAGSPGPYQNLALIPNTTTPVLVTSVHPEIPGSGGCPAQNELYFDAFNGTNHPTNFNGQTVPMTAQATVVPGNSYHIKIVIADHENIRYDSAIFLSGGSFQADVDLGPDLLLATDNAVCAGGTFTLTANEPGTNTYKWFRNNVQVPGAFSSVFVGNTPGDYRVEITMGSTSCVITGEVTVEYAPLPTPAPATLVQCDEDDNGNTFFNLERAIDLLTGGDPDLVNVTFYETNGDAQLGVNWITNATNYLSIPKTIYARVVSIYGCVGVTTVTLQISGHSVYNYPLLETCDHDPDPVQDGFYHFTLSDADPQVLDGLPPGLVVEYYETVQDALLHPENVLPNVYYNTVQNDQTIFAKIINGPDCHDIIAVELVVNTLAPPDFEDAHISICAGESVKLDVNDIYESYTWSNGGTTASTTVTEAGIYTITVMENDCTATKTFIVTVPDAPLITNVEIEDMTPGDNTVLIQYTGTGNYEFSLDGVHFQDSPYFSGVAAGEYTVVVRDKFGCGATSKKISVFNFPRFFTPNGDGINDFWTVSSLRTQPNTTVSIFDRYGKLITRFNGDARGWDGKFHSKDLPSSDYWFVITLENGRNVKGHFSLVR</sequence>
<dbReference type="STRING" id="490189.SAMN02927903_00103"/>